<keyword evidence="2" id="KW-0238">DNA-binding</keyword>
<protein>
    <submittedName>
        <fullName evidence="5">AraC family transcriptional regulator</fullName>
    </submittedName>
</protein>
<dbReference type="Pfam" id="PF12833">
    <property type="entry name" value="HTH_18"/>
    <property type="match status" value="1"/>
</dbReference>
<dbReference type="RefSeq" id="WP_106723019.1">
    <property type="nucleotide sequence ID" value="NZ_PXYL01000002.1"/>
</dbReference>
<proteinExistence type="predicted"/>
<evidence type="ECO:0000256" key="2">
    <source>
        <dbReference type="ARBA" id="ARBA00023125"/>
    </source>
</evidence>
<dbReference type="Gene3D" id="1.10.10.60">
    <property type="entry name" value="Homeodomain-like"/>
    <property type="match status" value="1"/>
</dbReference>
<gene>
    <name evidence="5" type="ORF">C7I85_06030</name>
</gene>
<comment type="caution">
    <text evidence="5">The sequence shown here is derived from an EMBL/GenBank/DDBJ whole genome shotgun (WGS) entry which is preliminary data.</text>
</comment>
<dbReference type="EMBL" id="PXYL01000002">
    <property type="protein sequence ID" value="PSJ63108.1"/>
    <property type="molecule type" value="Genomic_DNA"/>
</dbReference>
<organism evidence="5 6">
    <name type="scientific">Pseudaminobacter soli</name>
    <name type="common">ex Li et al. 2025</name>
    <dbReference type="NCBI Taxonomy" id="1295366"/>
    <lineage>
        <taxon>Bacteria</taxon>
        <taxon>Pseudomonadati</taxon>
        <taxon>Pseudomonadota</taxon>
        <taxon>Alphaproteobacteria</taxon>
        <taxon>Hyphomicrobiales</taxon>
        <taxon>Phyllobacteriaceae</taxon>
        <taxon>Pseudaminobacter</taxon>
    </lineage>
</organism>
<reference evidence="5 6" key="1">
    <citation type="submission" date="2018-03" db="EMBL/GenBank/DDBJ databases">
        <title>The draft genome of Mesorhizobium soli JCM 19897.</title>
        <authorList>
            <person name="Li L."/>
            <person name="Liu L."/>
            <person name="Liang L."/>
            <person name="Wang T."/>
            <person name="Zhang X."/>
        </authorList>
    </citation>
    <scope>NUCLEOTIDE SEQUENCE [LARGE SCALE GENOMIC DNA]</scope>
    <source>
        <strain evidence="5 6">JCM 19897</strain>
    </source>
</reference>
<feature type="domain" description="HTH araC/xylS-type" evidence="4">
    <location>
        <begin position="187"/>
        <end position="285"/>
    </location>
</feature>
<accession>A0A2P7SKU0</accession>
<dbReference type="OrthoDB" id="8442171at2"/>
<dbReference type="PANTHER" id="PTHR46796:SF6">
    <property type="entry name" value="ARAC SUBFAMILY"/>
    <property type="match status" value="1"/>
</dbReference>
<dbReference type="InterPro" id="IPR009057">
    <property type="entry name" value="Homeodomain-like_sf"/>
</dbReference>
<dbReference type="AlphaFoldDB" id="A0A2P7SKU0"/>
<dbReference type="PROSITE" id="PS01124">
    <property type="entry name" value="HTH_ARAC_FAMILY_2"/>
    <property type="match status" value="1"/>
</dbReference>
<dbReference type="InterPro" id="IPR050204">
    <property type="entry name" value="AraC_XylS_family_regulators"/>
</dbReference>
<evidence type="ECO:0000256" key="3">
    <source>
        <dbReference type="ARBA" id="ARBA00023163"/>
    </source>
</evidence>
<keyword evidence="1" id="KW-0805">Transcription regulation</keyword>
<dbReference type="Proteomes" id="UP000240653">
    <property type="component" value="Unassembled WGS sequence"/>
</dbReference>
<dbReference type="PANTHER" id="PTHR46796">
    <property type="entry name" value="HTH-TYPE TRANSCRIPTIONAL ACTIVATOR RHAS-RELATED"/>
    <property type="match status" value="1"/>
</dbReference>
<evidence type="ECO:0000313" key="5">
    <source>
        <dbReference type="EMBL" id="PSJ63108.1"/>
    </source>
</evidence>
<dbReference type="SMART" id="SM00342">
    <property type="entry name" value="HTH_ARAC"/>
    <property type="match status" value="1"/>
</dbReference>
<keyword evidence="6" id="KW-1185">Reference proteome</keyword>
<dbReference type="GO" id="GO:0043565">
    <property type="term" value="F:sequence-specific DNA binding"/>
    <property type="evidence" value="ECO:0007669"/>
    <property type="project" value="InterPro"/>
</dbReference>
<evidence type="ECO:0000313" key="6">
    <source>
        <dbReference type="Proteomes" id="UP000240653"/>
    </source>
</evidence>
<dbReference type="InterPro" id="IPR018060">
    <property type="entry name" value="HTH_AraC"/>
</dbReference>
<name>A0A2P7SKU0_9HYPH</name>
<keyword evidence="3" id="KW-0804">Transcription</keyword>
<sequence>MKTIGKVLDFIPDKDRSRIVTVSGGATHSIRSGASLSFVAESHYATVFFSSAKNVRASVSSSVAQEFDVPAGALGIVPAGGEPMTVWPSKKESVAVVITPSAMAALSEGEYDGKIFEPRPMMATAIDPQALHLASLLRSELTERPAPNELYVDSIITFFGIHLLRNYSGAENETIDARGALSPSNMRRIREFLAENFTRKLLVADLAAVCELSPRHFIQAFAKSFGKQPHQYLMGLRLDFARQLLIEGKLTVTEVALLSGFASQSHLTFTLKKHCGLTPMQLREGK</sequence>
<evidence type="ECO:0000256" key="1">
    <source>
        <dbReference type="ARBA" id="ARBA00023015"/>
    </source>
</evidence>
<evidence type="ECO:0000259" key="4">
    <source>
        <dbReference type="PROSITE" id="PS01124"/>
    </source>
</evidence>
<dbReference type="GO" id="GO:0003700">
    <property type="term" value="F:DNA-binding transcription factor activity"/>
    <property type="evidence" value="ECO:0007669"/>
    <property type="project" value="InterPro"/>
</dbReference>
<dbReference type="SUPFAM" id="SSF46689">
    <property type="entry name" value="Homeodomain-like"/>
    <property type="match status" value="2"/>
</dbReference>